<dbReference type="GO" id="GO:0000156">
    <property type="term" value="F:phosphorelay response regulator activity"/>
    <property type="evidence" value="ECO:0007669"/>
    <property type="project" value="InterPro"/>
</dbReference>
<dbReference type="SUPFAM" id="SSF52172">
    <property type="entry name" value="CheY-like"/>
    <property type="match status" value="1"/>
</dbReference>
<sequence length="243" mass="28492">MLNCVIIEDEFPAREELKYFINNNNNFQINKEFENPIDALKYIEGNNVDVVFLDINMPELDGMSLGKIIHRFNKNIKLVFITAYKDFAIDAFEIKAFDYILKPYSEERIIKVLNNLVEELDKNDNENLIKDFNIKKITVNLDSKMVVLSTDDILYIEADEKETHIFTASNMYTSKLKISQLENILSENIFFRGHRSYIVNIDKIVEVEPWFNGTYILKVSNCNFKIPVSRNKVKELKEILTIK</sequence>
<evidence type="ECO:0000259" key="2">
    <source>
        <dbReference type="PROSITE" id="PS50110"/>
    </source>
</evidence>
<dbReference type="InterPro" id="IPR007492">
    <property type="entry name" value="LytTR_DNA-bd_dom"/>
</dbReference>
<dbReference type="Gene3D" id="2.40.50.40">
    <property type="match status" value="1"/>
</dbReference>
<dbReference type="Pfam" id="PF00072">
    <property type="entry name" value="Response_reg"/>
    <property type="match status" value="1"/>
</dbReference>
<dbReference type="AlphaFoldDB" id="U7VED6"/>
<dbReference type="PANTHER" id="PTHR37299:SF1">
    <property type="entry name" value="STAGE 0 SPORULATION PROTEIN A HOMOLOG"/>
    <property type="match status" value="1"/>
</dbReference>
<dbReference type="PANTHER" id="PTHR37299">
    <property type="entry name" value="TRANSCRIPTIONAL REGULATOR-RELATED"/>
    <property type="match status" value="1"/>
</dbReference>
<dbReference type="RefSeq" id="WP_023050084.1">
    <property type="nucleotide sequence ID" value="NZ_CP173065.2"/>
</dbReference>
<dbReference type="PROSITE" id="PS50930">
    <property type="entry name" value="HTH_LYTTR"/>
    <property type="match status" value="1"/>
</dbReference>
<evidence type="ECO:0000313" key="5">
    <source>
        <dbReference type="Proteomes" id="UP000017081"/>
    </source>
</evidence>
<dbReference type="EMBL" id="AXZF01000019">
    <property type="protein sequence ID" value="ERT69509.1"/>
    <property type="molecule type" value="Genomic_DNA"/>
</dbReference>
<protein>
    <recommendedName>
        <fullName evidence="6">Stage 0 sporulation protein A homolog</fullName>
    </recommendedName>
</protein>
<dbReference type="InterPro" id="IPR011006">
    <property type="entry name" value="CheY-like_superfamily"/>
</dbReference>
<comment type="caution">
    <text evidence="4">The sequence shown here is derived from an EMBL/GenBank/DDBJ whole genome shotgun (WGS) entry which is preliminary data.</text>
</comment>
<dbReference type="SMART" id="SM00850">
    <property type="entry name" value="LytTR"/>
    <property type="match status" value="1"/>
</dbReference>
<proteinExistence type="predicted"/>
<dbReference type="PROSITE" id="PS50110">
    <property type="entry name" value="RESPONSE_REGULATORY"/>
    <property type="match status" value="1"/>
</dbReference>
<name>U7VED6_9FUSO</name>
<keyword evidence="5" id="KW-1185">Reference proteome</keyword>
<gene>
    <name evidence="4" type="ORF">HMPREF0202_00537</name>
</gene>
<feature type="modified residue" description="4-aspartylphosphate" evidence="1">
    <location>
        <position position="54"/>
    </location>
</feature>
<dbReference type="GO" id="GO:0003677">
    <property type="term" value="F:DNA binding"/>
    <property type="evidence" value="ECO:0007669"/>
    <property type="project" value="InterPro"/>
</dbReference>
<dbReference type="Proteomes" id="UP000017081">
    <property type="component" value="Unassembled WGS sequence"/>
</dbReference>
<evidence type="ECO:0000256" key="1">
    <source>
        <dbReference type="PROSITE-ProRule" id="PRU00169"/>
    </source>
</evidence>
<evidence type="ECO:0008006" key="6">
    <source>
        <dbReference type="Google" id="ProtNLM"/>
    </source>
</evidence>
<dbReference type="HOGENOM" id="CLU_000445_14_1_0"/>
<organism evidence="4 5">
    <name type="scientific">Cetobacterium somerae ATCC BAA-474</name>
    <dbReference type="NCBI Taxonomy" id="1319815"/>
    <lineage>
        <taxon>Bacteria</taxon>
        <taxon>Fusobacteriati</taxon>
        <taxon>Fusobacteriota</taxon>
        <taxon>Fusobacteriia</taxon>
        <taxon>Fusobacteriales</taxon>
        <taxon>Fusobacteriaceae</taxon>
        <taxon>Cetobacterium</taxon>
    </lineage>
</organism>
<feature type="domain" description="HTH LytTR-type" evidence="3">
    <location>
        <begin position="137"/>
        <end position="242"/>
    </location>
</feature>
<dbReference type="InterPro" id="IPR046947">
    <property type="entry name" value="LytR-like"/>
</dbReference>
<dbReference type="SMART" id="SM00448">
    <property type="entry name" value="REC"/>
    <property type="match status" value="1"/>
</dbReference>
<dbReference type="Gene3D" id="2.20.25.10">
    <property type="match status" value="1"/>
</dbReference>
<dbReference type="STRING" id="1319815.HMPREF0202_00537"/>
<evidence type="ECO:0000313" key="4">
    <source>
        <dbReference type="EMBL" id="ERT69509.1"/>
    </source>
</evidence>
<evidence type="ECO:0000259" key="3">
    <source>
        <dbReference type="PROSITE" id="PS50930"/>
    </source>
</evidence>
<dbReference type="eggNOG" id="COG3279">
    <property type="taxonomic scope" value="Bacteria"/>
</dbReference>
<dbReference type="Pfam" id="PF04397">
    <property type="entry name" value="LytTR"/>
    <property type="match status" value="1"/>
</dbReference>
<accession>U7VED6</accession>
<dbReference type="PATRIC" id="fig|1319815.3.peg.513"/>
<keyword evidence="1" id="KW-0597">Phosphoprotein</keyword>
<feature type="domain" description="Response regulatory" evidence="2">
    <location>
        <begin position="3"/>
        <end position="117"/>
    </location>
</feature>
<dbReference type="InterPro" id="IPR001789">
    <property type="entry name" value="Sig_transdc_resp-reg_receiver"/>
</dbReference>
<dbReference type="Gene3D" id="3.40.50.2300">
    <property type="match status" value="1"/>
</dbReference>
<reference evidence="4 5" key="1">
    <citation type="submission" date="2013-08" db="EMBL/GenBank/DDBJ databases">
        <authorList>
            <person name="Weinstock G."/>
            <person name="Sodergren E."/>
            <person name="Wylie T."/>
            <person name="Fulton L."/>
            <person name="Fulton R."/>
            <person name="Fronick C."/>
            <person name="O'Laughlin M."/>
            <person name="Godfrey J."/>
            <person name="Miner T."/>
            <person name="Herter B."/>
            <person name="Appelbaum E."/>
            <person name="Cordes M."/>
            <person name="Lek S."/>
            <person name="Wollam A."/>
            <person name="Pepin K.H."/>
            <person name="Palsikar V.B."/>
            <person name="Mitreva M."/>
            <person name="Wilson R.K."/>
        </authorList>
    </citation>
    <scope>NUCLEOTIDE SEQUENCE [LARGE SCALE GENOMIC DNA]</scope>
    <source>
        <strain evidence="4 5">ATCC BAA-474</strain>
    </source>
</reference>